<gene>
    <name evidence="4" type="ORF">QI30_02200</name>
</gene>
<dbReference type="PANTHER" id="PTHR37302">
    <property type="entry name" value="SLR1116 PROTEIN"/>
    <property type="match status" value="1"/>
</dbReference>
<name>A0A433RXF3_9BACL</name>
<evidence type="ECO:0000313" key="4">
    <source>
        <dbReference type="EMBL" id="RUS57986.1"/>
    </source>
</evidence>
<accession>A0A433RXF3</accession>
<dbReference type="PANTHER" id="PTHR37302:SF3">
    <property type="entry name" value="DAMAGE-INDUCIBLE PROTEIN DINB"/>
    <property type="match status" value="1"/>
</dbReference>
<evidence type="ECO:0000313" key="5">
    <source>
        <dbReference type="Proteomes" id="UP000288623"/>
    </source>
</evidence>
<keyword evidence="2 3" id="KW-0479">Metal-binding</keyword>
<dbReference type="InterPro" id="IPR034660">
    <property type="entry name" value="DinB/YfiT-like"/>
</dbReference>
<dbReference type="EMBL" id="JTFC01000008">
    <property type="protein sequence ID" value="RUS57986.1"/>
    <property type="molecule type" value="Genomic_DNA"/>
</dbReference>
<feature type="binding site" evidence="3">
    <location>
        <position position="116"/>
    </location>
    <ligand>
        <name>a divalent metal cation</name>
        <dbReference type="ChEBI" id="CHEBI:60240"/>
    </ligand>
</feature>
<dbReference type="SUPFAM" id="SSF109854">
    <property type="entry name" value="DinB/YfiT-like putative metalloenzymes"/>
    <property type="match status" value="1"/>
</dbReference>
<protein>
    <recommendedName>
        <fullName evidence="6">Damage-inducible protein DinB</fullName>
    </recommendedName>
</protein>
<dbReference type="OrthoDB" id="25666at2"/>
<evidence type="ECO:0000256" key="1">
    <source>
        <dbReference type="ARBA" id="ARBA00008635"/>
    </source>
</evidence>
<organism evidence="4 5">
    <name type="scientific">Candidatus Kurthia intestinigallinarum</name>
    <dbReference type="NCBI Taxonomy" id="1562256"/>
    <lineage>
        <taxon>Bacteria</taxon>
        <taxon>Bacillati</taxon>
        <taxon>Bacillota</taxon>
        <taxon>Bacilli</taxon>
        <taxon>Bacillales</taxon>
        <taxon>Caryophanaceae</taxon>
        <taxon>Kurthia</taxon>
    </lineage>
</organism>
<dbReference type="Proteomes" id="UP000288623">
    <property type="component" value="Unassembled WGS sequence"/>
</dbReference>
<dbReference type="GO" id="GO:0046872">
    <property type="term" value="F:metal ion binding"/>
    <property type="evidence" value="ECO:0007669"/>
    <property type="project" value="UniProtKB-KW"/>
</dbReference>
<dbReference type="Gene3D" id="1.20.120.450">
    <property type="entry name" value="dinb family like domain"/>
    <property type="match status" value="1"/>
</dbReference>
<dbReference type="InterPro" id="IPR007837">
    <property type="entry name" value="DinB"/>
</dbReference>
<comment type="similarity">
    <text evidence="1">Belongs to the DinB family.</text>
</comment>
<sequence length="154" mass="18221">MKHFFEYNWQKREEWFDWCEKLSEEQLWQERVGGVGSIGETLLHIVGVEYSWICDILEKTDEAVPRHSLAGIRTLSNELRPEIVAFLTTKYDPQKIVVDHGDRHTIDAILHHIIIHEIHHIGQLSVWARELHLAPISANYVREHFPSLEKYFEK</sequence>
<reference evidence="4 5" key="1">
    <citation type="submission" date="2014-11" db="EMBL/GenBank/DDBJ databases">
        <title>Genome sequence and analysis of novel Kurthia sp.</title>
        <authorList>
            <person name="Lawson J.N."/>
            <person name="Gonzalez J.E."/>
            <person name="Rinauldi L."/>
            <person name="Xuan Z."/>
            <person name="Firman A."/>
            <person name="Shaddox L."/>
            <person name="Trudeau A."/>
            <person name="Shah S."/>
            <person name="Reiman D."/>
        </authorList>
    </citation>
    <scope>NUCLEOTIDE SEQUENCE [LARGE SCALE GENOMIC DNA]</scope>
    <source>
        <strain evidence="4 5">3B1D</strain>
    </source>
</reference>
<feature type="binding site" evidence="3">
    <location>
        <position position="44"/>
    </location>
    <ligand>
        <name>a divalent metal cation</name>
        <dbReference type="ChEBI" id="CHEBI:60240"/>
    </ligand>
</feature>
<dbReference type="AlphaFoldDB" id="A0A433RXF3"/>
<evidence type="ECO:0000256" key="3">
    <source>
        <dbReference type="PIRSR" id="PIRSR607837-1"/>
    </source>
</evidence>
<keyword evidence="5" id="KW-1185">Reference proteome</keyword>
<evidence type="ECO:0008006" key="6">
    <source>
        <dbReference type="Google" id="ProtNLM"/>
    </source>
</evidence>
<dbReference type="RefSeq" id="WP_126989320.1">
    <property type="nucleotide sequence ID" value="NZ_JTFC01000008.1"/>
</dbReference>
<comment type="caution">
    <text evidence="4">The sequence shown here is derived from an EMBL/GenBank/DDBJ whole genome shotgun (WGS) entry which is preliminary data.</text>
</comment>
<proteinExistence type="inferred from homology"/>
<evidence type="ECO:0000256" key="2">
    <source>
        <dbReference type="ARBA" id="ARBA00022723"/>
    </source>
</evidence>
<feature type="binding site" evidence="3">
    <location>
        <position position="120"/>
    </location>
    <ligand>
        <name>a divalent metal cation</name>
        <dbReference type="ChEBI" id="CHEBI:60240"/>
    </ligand>
</feature>
<dbReference type="Pfam" id="PF05163">
    <property type="entry name" value="DinB"/>
    <property type="match status" value="1"/>
</dbReference>